<evidence type="ECO:0000313" key="3">
    <source>
        <dbReference type="Proteomes" id="UP000500791"/>
    </source>
</evidence>
<dbReference type="InterPro" id="IPR011944">
    <property type="entry name" value="Steroid_delta5-4_isomerase"/>
</dbReference>
<dbReference type="RefSeq" id="WP_166193556.1">
    <property type="nucleotide sequence ID" value="NZ_CP049811.1"/>
</dbReference>
<dbReference type="Gene3D" id="3.10.450.50">
    <property type="match status" value="1"/>
</dbReference>
<dbReference type="Proteomes" id="UP000500791">
    <property type="component" value="Chromosome"/>
</dbReference>
<sequence>MVVAPQDMPHAFAAAWMARDAAAIASLCVEDADFVNVVGIWWHDRGAIERAHHYGLTTFFRDSVLRVGRVKLRMLGPDHAVVHARMRLSGQRAPDGAVADDRHTMLSFVCTLGPQGWQAVAVQNTDIVPGAETQVSDGARLIPQDYRDRT</sequence>
<dbReference type="AlphaFoldDB" id="A0A6G7VP84"/>
<organism evidence="2 3">
    <name type="scientific">Pontivivens nitratireducens</name>
    <dbReference type="NCBI Taxonomy" id="2758038"/>
    <lineage>
        <taxon>Bacteria</taxon>
        <taxon>Pseudomonadati</taxon>
        <taxon>Pseudomonadota</taxon>
        <taxon>Alphaproteobacteria</taxon>
        <taxon>Rhodobacterales</taxon>
        <taxon>Paracoccaceae</taxon>
        <taxon>Pontivivens</taxon>
    </lineage>
</organism>
<dbReference type="Pfam" id="PF14534">
    <property type="entry name" value="DUF4440"/>
    <property type="match status" value="1"/>
</dbReference>
<protein>
    <submittedName>
        <fullName evidence="2">SgcJ/EcaC family oxidoreductase</fullName>
    </submittedName>
</protein>
<reference evidence="2 3" key="1">
    <citation type="submission" date="2020-03" db="EMBL/GenBank/DDBJ databases">
        <title>Complete genome sequence of Monaibacterium sp. ALG8 with diverse plasmids.</title>
        <authorList>
            <person name="Sun C."/>
        </authorList>
    </citation>
    <scope>NUCLEOTIDE SEQUENCE [LARGE SCALE GENOMIC DNA]</scope>
    <source>
        <strain evidence="2 3">ALG8</strain>
    </source>
</reference>
<evidence type="ECO:0000313" key="2">
    <source>
        <dbReference type="EMBL" id="QIK41893.1"/>
    </source>
</evidence>
<dbReference type="EMBL" id="CP049811">
    <property type="protein sequence ID" value="QIK41893.1"/>
    <property type="molecule type" value="Genomic_DNA"/>
</dbReference>
<gene>
    <name evidence="2" type="ORF">G8E03_14680</name>
</gene>
<name>A0A6G7VP84_9RHOB</name>
<dbReference type="NCBIfam" id="TIGR02246">
    <property type="entry name" value="SgcJ/EcaC family oxidoreductase"/>
    <property type="match status" value="1"/>
</dbReference>
<dbReference type="KEGG" id="mon:G8E03_14680"/>
<dbReference type="InterPro" id="IPR027843">
    <property type="entry name" value="DUF4440"/>
</dbReference>
<dbReference type="InterPro" id="IPR032710">
    <property type="entry name" value="NTF2-like_dom_sf"/>
</dbReference>
<dbReference type="SUPFAM" id="SSF54427">
    <property type="entry name" value="NTF2-like"/>
    <property type="match status" value="1"/>
</dbReference>
<keyword evidence="3" id="KW-1185">Reference proteome</keyword>
<accession>A0A6G7VP84</accession>
<proteinExistence type="predicted"/>
<feature type="domain" description="DUF4440" evidence="1">
    <location>
        <begin position="11"/>
        <end position="118"/>
    </location>
</feature>
<evidence type="ECO:0000259" key="1">
    <source>
        <dbReference type="Pfam" id="PF14534"/>
    </source>
</evidence>